<keyword evidence="13" id="KW-1185">Reference proteome</keyword>
<dbReference type="KEGG" id="bbae:FRD01_23075"/>
<dbReference type="SUPFAM" id="SSF51556">
    <property type="entry name" value="Metallo-dependent hydrolases"/>
    <property type="match status" value="1"/>
</dbReference>
<evidence type="ECO:0000313" key="12">
    <source>
        <dbReference type="EMBL" id="QED30064.1"/>
    </source>
</evidence>
<dbReference type="InterPro" id="IPR006680">
    <property type="entry name" value="Amidohydro-rel"/>
</dbReference>
<evidence type="ECO:0000256" key="1">
    <source>
        <dbReference type="ARBA" id="ARBA00001947"/>
    </source>
</evidence>
<evidence type="ECO:0000256" key="4">
    <source>
        <dbReference type="ARBA" id="ARBA00010286"/>
    </source>
</evidence>
<dbReference type="FunFam" id="3.20.20.140:FF:000032">
    <property type="entry name" value="Allantoinase Dal1"/>
    <property type="match status" value="1"/>
</dbReference>
<dbReference type="EC" id="3.5.2.5" evidence="7"/>
<dbReference type="InterPro" id="IPR032466">
    <property type="entry name" value="Metal_Hydrolase"/>
</dbReference>
<dbReference type="InterPro" id="IPR050138">
    <property type="entry name" value="DHOase/Allantoinase_Hydrolase"/>
</dbReference>
<dbReference type="Pfam" id="PF01979">
    <property type="entry name" value="Amidohydro_1"/>
    <property type="match status" value="1"/>
</dbReference>
<comment type="similarity">
    <text evidence="4">Belongs to the metallo-dependent hydrolases superfamily. DHOase family. Class I DHOase subfamily.</text>
</comment>
<dbReference type="RefSeq" id="WP_146963420.1">
    <property type="nucleotide sequence ID" value="NZ_CP042467.1"/>
</dbReference>
<accession>A0A5B8XX77</accession>
<dbReference type="OrthoDB" id="9803027at2"/>
<feature type="domain" description="Amidohydrolase-related" evidence="11">
    <location>
        <begin position="48"/>
        <end position="423"/>
    </location>
</feature>
<proteinExistence type="inferred from homology"/>
<dbReference type="GO" id="GO:0008270">
    <property type="term" value="F:zinc ion binding"/>
    <property type="evidence" value="ECO:0007669"/>
    <property type="project" value="InterPro"/>
</dbReference>
<organism evidence="12 13">
    <name type="scientific">Microvenator marinus</name>
    <dbReference type="NCBI Taxonomy" id="2600177"/>
    <lineage>
        <taxon>Bacteria</taxon>
        <taxon>Deltaproteobacteria</taxon>
        <taxon>Bradymonadales</taxon>
        <taxon>Microvenatoraceae</taxon>
        <taxon>Microvenator</taxon>
    </lineage>
</organism>
<reference evidence="12 13" key="1">
    <citation type="submission" date="2019-08" db="EMBL/GenBank/DDBJ databases">
        <authorList>
            <person name="Liang Q."/>
        </authorList>
    </citation>
    <scope>NUCLEOTIDE SEQUENCE [LARGE SCALE GENOMIC DNA]</scope>
    <source>
        <strain evidence="12 13">V1718</strain>
    </source>
</reference>
<keyword evidence="8" id="KW-0479">Metal-binding</keyword>
<dbReference type="SUPFAM" id="SSF51338">
    <property type="entry name" value="Composite domain of metallo-dependent hydrolases"/>
    <property type="match status" value="1"/>
</dbReference>
<evidence type="ECO:0000256" key="6">
    <source>
        <dbReference type="ARBA" id="ARBA00011881"/>
    </source>
</evidence>
<dbReference type="GO" id="GO:0005737">
    <property type="term" value="C:cytoplasm"/>
    <property type="evidence" value="ECO:0007669"/>
    <property type="project" value="TreeGrafter"/>
</dbReference>
<evidence type="ECO:0000256" key="7">
    <source>
        <dbReference type="ARBA" id="ARBA00012863"/>
    </source>
</evidence>
<dbReference type="PROSITE" id="PS00482">
    <property type="entry name" value="DIHYDROOROTASE_1"/>
    <property type="match status" value="1"/>
</dbReference>
<gene>
    <name evidence="12" type="primary">allB</name>
    <name evidence="12" type="ORF">FRD01_23075</name>
</gene>
<protein>
    <recommendedName>
        <fullName evidence="7">allantoinase</fullName>
        <ecNumber evidence="7">3.5.2.5</ecNumber>
    </recommendedName>
</protein>
<dbReference type="InterPro" id="IPR011059">
    <property type="entry name" value="Metal-dep_hydrolase_composite"/>
</dbReference>
<dbReference type="PANTHER" id="PTHR43668">
    <property type="entry name" value="ALLANTOINASE"/>
    <property type="match status" value="1"/>
</dbReference>
<keyword evidence="9 12" id="KW-0378">Hydrolase</keyword>
<evidence type="ECO:0000256" key="10">
    <source>
        <dbReference type="ARBA" id="ARBA00022833"/>
    </source>
</evidence>
<dbReference type="Proteomes" id="UP000321595">
    <property type="component" value="Chromosome"/>
</dbReference>
<dbReference type="NCBIfam" id="TIGR03178">
    <property type="entry name" value="allantoinase"/>
    <property type="match status" value="1"/>
</dbReference>
<dbReference type="PANTHER" id="PTHR43668:SF2">
    <property type="entry name" value="ALLANTOINASE"/>
    <property type="match status" value="1"/>
</dbReference>
<evidence type="ECO:0000256" key="8">
    <source>
        <dbReference type="ARBA" id="ARBA00022723"/>
    </source>
</evidence>
<comment type="cofactor">
    <cofactor evidence="1">
        <name>Zn(2+)</name>
        <dbReference type="ChEBI" id="CHEBI:29105"/>
    </cofactor>
</comment>
<sequence length="445" mass="48058">MFGIKSTRIVANHSVAPGILVIDRGRIQTIFPYHFEGLERVEDVGEAWVIPGLVDPHVHINEPGNTEWEGIASATKAAAAGGVTTLVDMPLNSIPVTTSVEALQQKVKAAQGQAMVDLSFWGGVVPGEVKNLDDLSAQGVPGFKTFMIDSGLPEFAASDEKTLRESMPIIAKNGLKLLAHAELDLGHKLAGSPAVYENFLNSRPQEWEYEAISLLIKLVRETRCPVHIVHLAAASCLEMLAEARAEGLPITVETCPHYLVFSSEQIAAGQTQFKCCPPIRDAANREALWQGLRDGIIDMVTTDHSPCVPALKQKGGGDFGQAWGGIASLGLALPLMWTEAQKRGFEMTDIVKWMASDTARLASLDNLKGALQPGLLADVVVFDGDQEWTIGSESLYMRHPFTPFEGMKVKGRVLATYLSGEKVYSLQDGFPGAPNGKVRLIAPAK</sequence>
<dbReference type="InterPro" id="IPR002195">
    <property type="entry name" value="Dihydroorotase_CS"/>
</dbReference>
<evidence type="ECO:0000256" key="2">
    <source>
        <dbReference type="ARBA" id="ARBA00002368"/>
    </source>
</evidence>
<dbReference type="InterPro" id="IPR017593">
    <property type="entry name" value="Allantoinase"/>
</dbReference>
<comment type="pathway">
    <text evidence="3">Nitrogen metabolism; (S)-allantoin degradation; allantoate from (S)-allantoin: step 1/1.</text>
</comment>
<evidence type="ECO:0000256" key="3">
    <source>
        <dbReference type="ARBA" id="ARBA00004968"/>
    </source>
</evidence>
<dbReference type="GO" id="GO:0006145">
    <property type="term" value="P:purine nucleobase catabolic process"/>
    <property type="evidence" value="ECO:0007669"/>
    <property type="project" value="TreeGrafter"/>
</dbReference>
<comment type="subunit">
    <text evidence="6">Homotetramer.</text>
</comment>
<keyword evidence="10" id="KW-0862">Zinc</keyword>
<evidence type="ECO:0000256" key="5">
    <source>
        <dbReference type="ARBA" id="ARBA00010368"/>
    </source>
</evidence>
<dbReference type="AlphaFoldDB" id="A0A5B8XX77"/>
<evidence type="ECO:0000256" key="9">
    <source>
        <dbReference type="ARBA" id="ARBA00022801"/>
    </source>
</evidence>
<dbReference type="GO" id="GO:0004038">
    <property type="term" value="F:allantoinase activity"/>
    <property type="evidence" value="ECO:0007669"/>
    <property type="project" value="UniProtKB-EC"/>
</dbReference>
<comment type="function">
    <text evidence="2">Catalyzes the reversible cyclization of carbamoyl aspartate to dihydroorotate.</text>
</comment>
<dbReference type="EMBL" id="CP042467">
    <property type="protein sequence ID" value="QED30064.1"/>
    <property type="molecule type" value="Genomic_DNA"/>
</dbReference>
<name>A0A5B8XX77_9DELT</name>
<dbReference type="GO" id="GO:0050897">
    <property type="term" value="F:cobalt ion binding"/>
    <property type="evidence" value="ECO:0007669"/>
    <property type="project" value="InterPro"/>
</dbReference>
<dbReference type="Gene3D" id="3.20.20.140">
    <property type="entry name" value="Metal-dependent hydrolases"/>
    <property type="match status" value="1"/>
</dbReference>
<comment type="similarity">
    <text evidence="5">Belongs to the metallo-dependent hydrolases superfamily. Allantoinase family.</text>
</comment>
<evidence type="ECO:0000313" key="13">
    <source>
        <dbReference type="Proteomes" id="UP000321595"/>
    </source>
</evidence>
<evidence type="ECO:0000259" key="11">
    <source>
        <dbReference type="Pfam" id="PF01979"/>
    </source>
</evidence>
<dbReference type="GO" id="GO:0000256">
    <property type="term" value="P:allantoin catabolic process"/>
    <property type="evidence" value="ECO:0007669"/>
    <property type="project" value="InterPro"/>
</dbReference>